<dbReference type="GO" id="GO:0071978">
    <property type="term" value="P:bacterial-type flagellum-dependent swarming motility"/>
    <property type="evidence" value="ECO:0007669"/>
    <property type="project" value="TreeGrafter"/>
</dbReference>
<organism evidence="11 12">
    <name type="scientific">Halalkalibacter nanhaiisediminis</name>
    <dbReference type="NCBI Taxonomy" id="688079"/>
    <lineage>
        <taxon>Bacteria</taxon>
        <taxon>Bacillati</taxon>
        <taxon>Bacillota</taxon>
        <taxon>Bacilli</taxon>
        <taxon>Bacillales</taxon>
        <taxon>Bacillaceae</taxon>
        <taxon>Halalkalibacter</taxon>
    </lineage>
</organism>
<protein>
    <recommendedName>
        <fullName evidence="10">Flagellar protein FliL</fullName>
    </recommendedName>
</protein>
<keyword evidence="6 10" id="KW-0812">Transmembrane</keyword>
<comment type="subcellular location">
    <subcellularLocation>
        <location evidence="2">Cell membrane</location>
        <topology evidence="2">Single-pass membrane protein</topology>
    </subcellularLocation>
</comment>
<dbReference type="GO" id="GO:0006935">
    <property type="term" value="P:chemotaxis"/>
    <property type="evidence" value="ECO:0007669"/>
    <property type="project" value="UniProtKB-KW"/>
</dbReference>
<comment type="caution">
    <text evidence="11">The sequence shown here is derived from an EMBL/GenBank/DDBJ whole genome shotgun (WGS) entry which is preliminary data.</text>
</comment>
<dbReference type="RefSeq" id="WP_144450968.1">
    <property type="nucleotide sequence ID" value="NZ_VLKZ01000007.1"/>
</dbReference>
<reference evidence="11 12" key="1">
    <citation type="journal article" date="2015" name="Stand. Genomic Sci.">
        <title>Genomic Encyclopedia of Bacterial and Archaeal Type Strains, Phase III: the genomes of soil and plant-associated and newly described type strains.</title>
        <authorList>
            <person name="Whitman W.B."/>
            <person name="Woyke T."/>
            <person name="Klenk H.P."/>
            <person name="Zhou Y."/>
            <person name="Lilburn T.G."/>
            <person name="Beck B.J."/>
            <person name="De Vos P."/>
            <person name="Vandamme P."/>
            <person name="Eisen J.A."/>
            <person name="Garrity G."/>
            <person name="Hugenholtz P."/>
            <person name="Kyrpides N.C."/>
        </authorList>
    </citation>
    <scope>NUCLEOTIDE SEQUENCE [LARGE SCALE GENOMIC DNA]</scope>
    <source>
        <strain evidence="11 12">CGMCC 1.10116</strain>
    </source>
</reference>
<keyword evidence="9 10" id="KW-0472">Membrane</keyword>
<sequence>MFKNKLVNIMLIILVALTLVGVLTFVLVTYFTNQPDPNAEPTIDQIIEQSFQTEEITTNLMSNDFVQASFLIQVDSKAALKEIQKRDFQINNILLRALSGKKATELAGSDGIETFESDIRDQLNELMQEGSVIQVYTTSWVIQ</sequence>
<keyword evidence="8 10" id="KW-1133">Transmembrane helix</keyword>
<dbReference type="PANTHER" id="PTHR35091">
    <property type="entry name" value="FLAGELLAR PROTEIN FLIL"/>
    <property type="match status" value="1"/>
</dbReference>
<evidence type="ECO:0000313" key="12">
    <source>
        <dbReference type="Proteomes" id="UP000315711"/>
    </source>
</evidence>
<evidence type="ECO:0000256" key="10">
    <source>
        <dbReference type="RuleBase" id="RU364125"/>
    </source>
</evidence>
<keyword evidence="11" id="KW-0969">Cilium</keyword>
<dbReference type="AlphaFoldDB" id="A0A562QEI0"/>
<evidence type="ECO:0000313" key="11">
    <source>
        <dbReference type="EMBL" id="TWI55167.1"/>
    </source>
</evidence>
<dbReference type="NCBIfam" id="NF005826">
    <property type="entry name" value="PRK07718.1"/>
    <property type="match status" value="1"/>
</dbReference>
<dbReference type="OrthoDB" id="2381796at2"/>
<keyword evidence="4 10" id="KW-1003">Cell membrane</keyword>
<dbReference type="GO" id="GO:0009425">
    <property type="term" value="C:bacterial-type flagellum basal body"/>
    <property type="evidence" value="ECO:0007669"/>
    <property type="project" value="InterPro"/>
</dbReference>
<evidence type="ECO:0000256" key="1">
    <source>
        <dbReference type="ARBA" id="ARBA00002254"/>
    </source>
</evidence>
<evidence type="ECO:0000256" key="8">
    <source>
        <dbReference type="ARBA" id="ARBA00022989"/>
    </source>
</evidence>
<keyword evidence="5 10" id="KW-0145">Chemotaxis</keyword>
<keyword evidence="7 10" id="KW-0283">Flagellar rotation</keyword>
<evidence type="ECO:0000256" key="4">
    <source>
        <dbReference type="ARBA" id="ARBA00022475"/>
    </source>
</evidence>
<comment type="function">
    <text evidence="1 10">Controls the rotational direction of flagella during chemotaxis.</text>
</comment>
<dbReference type="EMBL" id="VLKZ01000007">
    <property type="protein sequence ID" value="TWI55167.1"/>
    <property type="molecule type" value="Genomic_DNA"/>
</dbReference>
<dbReference type="GO" id="GO:0005886">
    <property type="term" value="C:plasma membrane"/>
    <property type="evidence" value="ECO:0007669"/>
    <property type="project" value="UniProtKB-SubCell"/>
</dbReference>
<evidence type="ECO:0000256" key="7">
    <source>
        <dbReference type="ARBA" id="ARBA00022779"/>
    </source>
</evidence>
<dbReference type="Pfam" id="PF03748">
    <property type="entry name" value="FliL"/>
    <property type="match status" value="1"/>
</dbReference>
<evidence type="ECO:0000256" key="3">
    <source>
        <dbReference type="ARBA" id="ARBA00008281"/>
    </source>
</evidence>
<comment type="similarity">
    <text evidence="3 10">Belongs to the FliL family.</text>
</comment>
<evidence type="ECO:0000256" key="6">
    <source>
        <dbReference type="ARBA" id="ARBA00022692"/>
    </source>
</evidence>
<dbReference type="InterPro" id="IPR005503">
    <property type="entry name" value="FliL"/>
</dbReference>
<dbReference type="Proteomes" id="UP000315711">
    <property type="component" value="Unassembled WGS sequence"/>
</dbReference>
<evidence type="ECO:0000256" key="2">
    <source>
        <dbReference type="ARBA" id="ARBA00004162"/>
    </source>
</evidence>
<feature type="transmembrane region" description="Helical" evidence="10">
    <location>
        <begin position="7"/>
        <end position="31"/>
    </location>
</feature>
<name>A0A562QEI0_9BACI</name>
<proteinExistence type="inferred from homology"/>
<accession>A0A562QEI0</accession>
<evidence type="ECO:0000256" key="9">
    <source>
        <dbReference type="ARBA" id="ARBA00023136"/>
    </source>
</evidence>
<dbReference type="PANTHER" id="PTHR35091:SF2">
    <property type="entry name" value="FLAGELLAR PROTEIN FLIL"/>
    <property type="match status" value="1"/>
</dbReference>
<keyword evidence="11" id="KW-0282">Flagellum</keyword>
<keyword evidence="12" id="KW-1185">Reference proteome</keyword>
<keyword evidence="11" id="KW-0966">Cell projection</keyword>
<gene>
    <name evidence="11" type="ORF">IQ10_02714</name>
</gene>
<evidence type="ECO:0000256" key="5">
    <source>
        <dbReference type="ARBA" id="ARBA00022500"/>
    </source>
</evidence>